<name>A0ABS1J241_9FIRM</name>
<dbReference type="Proteomes" id="UP000604730">
    <property type="component" value="Unassembled WGS sequence"/>
</dbReference>
<dbReference type="PROSITE" id="PS51257">
    <property type="entry name" value="PROKAR_LIPOPROTEIN"/>
    <property type="match status" value="1"/>
</dbReference>
<feature type="chain" id="PRO_5045835753" description="DUF5666 domain-containing protein" evidence="1">
    <location>
        <begin position="25"/>
        <end position="242"/>
    </location>
</feature>
<keyword evidence="3" id="KW-1185">Reference proteome</keyword>
<proteinExistence type="predicted"/>
<comment type="caution">
    <text evidence="2">The sequence shown here is derived from an EMBL/GenBank/DDBJ whole genome shotgun (WGS) entry which is preliminary data.</text>
</comment>
<evidence type="ECO:0000313" key="3">
    <source>
        <dbReference type="Proteomes" id="UP000604730"/>
    </source>
</evidence>
<feature type="signal peptide" evidence="1">
    <location>
        <begin position="1"/>
        <end position="24"/>
    </location>
</feature>
<evidence type="ECO:0000256" key="1">
    <source>
        <dbReference type="SAM" id="SignalP"/>
    </source>
</evidence>
<reference evidence="2 3" key="1">
    <citation type="submission" date="2021-01" db="EMBL/GenBank/DDBJ databases">
        <title>Isolation and description of Catonella massiliensis sp. nov., a novel Catonella species, isolated from a stable periodontitis subject.</title>
        <authorList>
            <person name="Antezack A."/>
            <person name="Boxberger M."/>
            <person name="La Scola B."/>
            <person name="Monnet-Corti V."/>
        </authorList>
    </citation>
    <scope>NUCLEOTIDE SEQUENCE [LARGE SCALE GENOMIC DNA]</scope>
    <source>
        <strain evidence="2 3">Marseille-Q4567</strain>
    </source>
</reference>
<gene>
    <name evidence="2" type="ORF">JJN12_10540</name>
</gene>
<keyword evidence="1" id="KW-0732">Signal</keyword>
<sequence>MVKNKIFKSIIILSLILLSTSVVAACGKKADKATSSAAGEQGSASSGAVSVEVPPMSSNGIMYGVIIEASEKYMTLQSDMGTTVRFGINKDVDVTGLKDGIAAGEAVKVEYKGELKGDSARKVKVNKVSDSEKLPQLSKEALIAAGSIILAVRNKDQSSLARLCEYPLVFDTGTDRRIGSVQEFISLKKSDVFTKRLVSSVSKTNLFVTNSYSDGFLLGLSEPNLVVSSTKDGYLITGFHYK</sequence>
<evidence type="ECO:0008006" key="4">
    <source>
        <dbReference type="Google" id="ProtNLM"/>
    </source>
</evidence>
<accession>A0ABS1J241</accession>
<dbReference type="EMBL" id="JAEPRJ010000001">
    <property type="protein sequence ID" value="MBK5898209.1"/>
    <property type="molecule type" value="Genomic_DNA"/>
</dbReference>
<evidence type="ECO:0000313" key="2">
    <source>
        <dbReference type="EMBL" id="MBK5898209.1"/>
    </source>
</evidence>
<protein>
    <recommendedName>
        <fullName evidence="4">DUF5666 domain-containing protein</fullName>
    </recommendedName>
</protein>
<organism evidence="2 3">
    <name type="scientific">Catonella massiliensis</name>
    <dbReference type="NCBI Taxonomy" id="2799636"/>
    <lineage>
        <taxon>Bacteria</taxon>
        <taxon>Bacillati</taxon>
        <taxon>Bacillota</taxon>
        <taxon>Clostridia</taxon>
        <taxon>Lachnospirales</taxon>
        <taxon>Lachnospiraceae</taxon>
        <taxon>Catonella</taxon>
    </lineage>
</organism>
<dbReference type="RefSeq" id="WP_208429641.1">
    <property type="nucleotide sequence ID" value="NZ_JAEPRJ010000001.1"/>
</dbReference>